<reference evidence="4" key="1">
    <citation type="submission" date="2018-12" db="EMBL/GenBank/DDBJ databases">
        <authorList>
            <person name="Sun L."/>
            <person name="Chen Z."/>
        </authorList>
    </citation>
    <scope>NUCLEOTIDE SEQUENCE [LARGE SCALE GENOMIC DNA]</scope>
    <source>
        <strain evidence="4">3-2-2</strain>
    </source>
</reference>
<comment type="caution">
    <text evidence="4">The sequence shown here is derived from an EMBL/GenBank/DDBJ whole genome shotgun (WGS) entry which is preliminary data.</text>
</comment>
<dbReference type="InterPro" id="IPR019734">
    <property type="entry name" value="TPR_rpt"/>
</dbReference>
<dbReference type="Proteomes" id="UP000287156">
    <property type="component" value="Unassembled WGS sequence"/>
</dbReference>
<dbReference type="InterPro" id="IPR036915">
    <property type="entry name" value="Cyclin-like_sf"/>
</dbReference>
<sequence>MSRHSKKRKERAKIYTFLPTGDYYFHKGLQSYDRYDFINAKKYLQRALELEPLEPMIACQLALVHTETGDYEKSNELLLMTLKELDERMTECYYFLANNYAHMGLYTEAYRYARLYLEKDEVGEFSVDAEELIEWIGINDDDNISLLKEQEELLYMQEESRALLEDGKYAEAVEMLEDIVKAHPDFWPAHNNLALAYFYEGETSKAFSMTEKVIANNPGNLHALCNLAVFYYYEQQTEDLEKLIKALEKVKPINSEHRYKLGATFALTKKYEQSYYWLRQLQKSGYEGNSGFYYWLSKAAFFTGNEKAAKSAWNQLVLLEPDKAGSEPWNESKEEADQKSGGDHALLKLLRSDNIPERLCAIFFISISDRQPALLTHPSFKSIDEFTYPEKLYLATILKVDKRQGVHARMKIDKAHETAIELYERYDGHPADVFELLKMWFEVFQKVVESGGKFANPAAFAAAAEYVWSLDNQQAITQREVAKKYGVSPSTLRKYITKIELYL</sequence>
<protein>
    <submittedName>
        <fullName evidence="4">Tetratricopeptide repeat protein</fullName>
    </submittedName>
</protein>
<dbReference type="PANTHER" id="PTHR45586">
    <property type="entry name" value="TPR REPEAT-CONTAINING PROTEIN PA4667"/>
    <property type="match status" value="1"/>
</dbReference>
<evidence type="ECO:0000313" key="5">
    <source>
        <dbReference type="Proteomes" id="UP000287156"/>
    </source>
</evidence>
<dbReference type="Gene3D" id="1.25.40.10">
    <property type="entry name" value="Tetratricopeptide repeat domain"/>
    <property type="match status" value="2"/>
</dbReference>
<dbReference type="InterPro" id="IPR011990">
    <property type="entry name" value="TPR-like_helical_dom_sf"/>
</dbReference>
<dbReference type="SUPFAM" id="SSF47954">
    <property type="entry name" value="Cyclin-like"/>
    <property type="match status" value="1"/>
</dbReference>
<organism evidence="4 5">
    <name type="scientific">Siminovitchia acidinfaciens</name>
    <dbReference type="NCBI Taxonomy" id="2321395"/>
    <lineage>
        <taxon>Bacteria</taxon>
        <taxon>Bacillati</taxon>
        <taxon>Bacillota</taxon>
        <taxon>Bacilli</taxon>
        <taxon>Bacillales</taxon>
        <taxon>Bacillaceae</taxon>
        <taxon>Siminovitchia</taxon>
    </lineage>
</organism>
<evidence type="ECO:0000256" key="2">
    <source>
        <dbReference type="ARBA" id="ARBA00022803"/>
    </source>
</evidence>
<dbReference type="RefSeq" id="WP_126047694.1">
    <property type="nucleotide sequence ID" value="NZ_QYTV02000001.1"/>
</dbReference>
<dbReference type="Gene3D" id="1.10.472.10">
    <property type="entry name" value="Cyclin-like"/>
    <property type="match status" value="1"/>
</dbReference>
<dbReference type="OrthoDB" id="600613at2"/>
<keyword evidence="2" id="KW-0802">TPR repeat</keyword>
<proteinExistence type="predicted"/>
<name>A0A429Y834_9BACI</name>
<keyword evidence="1" id="KW-0677">Repeat</keyword>
<dbReference type="SMART" id="SM00028">
    <property type="entry name" value="TPR"/>
    <property type="match status" value="4"/>
</dbReference>
<accession>A0A429Y834</accession>
<dbReference type="AlphaFoldDB" id="A0A429Y834"/>
<dbReference type="InterPro" id="IPR051012">
    <property type="entry name" value="CellSynth/LPSAsmb/PSIAsmb"/>
</dbReference>
<dbReference type="PANTHER" id="PTHR45586:SF1">
    <property type="entry name" value="LIPOPOLYSACCHARIDE ASSEMBLY PROTEIN B"/>
    <property type="match status" value="1"/>
</dbReference>
<dbReference type="GO" id="GO:0003677">
    <property type="term" value="F:DNA binding"/>
    <property type="evidence" value="ECO:0007669"/>
    <property type="project" value="InterPro"/>
</dbReference>
<evidence type="ECO:0000259" key="3">
    <source>
        <dbReference type="Pfam" id="PF05225"/>
    </source>
</evidence>
<dbReference type="EMBL" id="QYTV02000001">
    <property type="protein sequence ID" value="RST77570.1"/>
    <property type="molecule type" value="Genomic_DNA"/>
</dbReference>
<dbReference type="Pfam" id="PF13432">
    <property type="entry name" value="TPR_16"/>
    <property type="match status" value="1"/>
</dbReference>
<feature type="domain" description="HTH psq-type" evidence="3">
    <location>
        <begin position="457"/>
        <end position="496"/>
    </location>
</feature>
<evidence type="ECO:0000313" key="4">
    <source>
        <dbReference type="EMBL" id="RST77570.1"/>
    </source>
</evidence>
<dbReference type="InterPro" id="IPR007889">
    <property type="entry name" value="HTH_Psq"/>
</dbReference>
<gene>
    <name evidence="4" type="ORF">D4T97_003575</name>
</gene>
<dbReference type="SUPFAM" id="SSF48452">
    <property type="entry name" value="TPR-like"/>
    <property type="match status" value="2"/>
</dbReference>
<evidence type="ECO:0000256" key="1">
    <source>
        <dbReference type="ARBA" id="ARBA00022737"/>
    </source>
</evidence>
<dbReference type="Pfam" id="PF05225">
    <property type="entry name" value="HTH_psq"/>
    <property type="match status" value="1"/>
</dbReference>
<keyword evidence="5" id="KW-1185">Reference proteome</keyword>